<keyword evidence="2" id="KW-1185">Reference proteome</keyword>
<protein>
    <submittedName>
        <fullName evidence="1">Uncharacterized protein</fullName>
    </submittedName>
</protein>
<comment type="caution">
    <text evidence="1">The sequence shown here is derived from an EMBL/GenBank/DDBJ whole genome shotgun (WGS) entry which is preliminary data.</text>
</comment>
<sequence>MAGASFVEVHGGRIHAENRAGGGARFMFSLSRGVPPMVAEEPGST</sequence>
<dbReference type="SUPFAM" id="SSF55874">
    <property type="entry name" value="ATPase domain of HSP90 chaperone/DNA topoisomerase II/histidine kinase"/>
    <property type="match status" value="1"/>
</dbReference>
<proteinExistence type="predicted"/>
<organism evidence="1 2">
    <name type="scientific">Candidatus Accumulibacter phosphatis</name>
    <dbReference type="NCBI Taxonomy" id="327160"/>
    <lineage>
        <taxon>Bacteria</taxon>
        <taxon>Pseudomonadati</taxon>
        <taxon>Pseudomonadota</taxon>
        <taxon>Betaproteobacteria</taxon>
        <taxon>Candidatus Accumulibacter</taxon>
    </lineage>
</organism>
<dbReference type="EMBL" id="SWAD01000020">
    <property type="protein sequence ID" value="TMQ77635.1"/>
    <property type="molecule type" value="Genomic_DNA"/>
</dbReference>
<gene>
    <name evidence="1" type="ORF">ACCUM_2836</name>
</gene>
<dbReference type="AlphaFoldDB" id="A0A5S4EQJ9"/>
<accession>A0A5S4EQJ9</accession>
<dbReference type="Proteomes" id="UP000306324">
    <property type="component" value="Unassembled WGS sequence"/>
</dbReference>
<dbReference type="InterPro" id="IPR036890">
    <property type="entry name" value="HATPase_C_sf"/>
</dbReference>
<reference evidence="1 2" key="1">
    <citation type="submission" date="2019-04" db="EMBL/GenBank/DDBJ databases">
        <title>A novel phosphate-accumulating bacterium identified in bioreactor for phosphate removal from wastewater.</title>
        <authorList>
            <person name="Kotlyarov R.Y."/>
            <person name="Beletsky A.V."/>
            <person name="Kallistova A.Y."/>
            <person name="Dorofeev A.G."/>
            <person name="Nikolaev Y.Y."/>
            <person name="Pimenov N.V."/>
            <person name="Ravin N.V."/>
            <person name="Mardanov A.V."/>
        </authorList>
    </citation>
    <scope>NUCLEOTIDE SEQUENCE [LARGE SCALE GENOMIC DNA]</scope>
    <source>
        <strain evidence="1 2">Bin19</strain>
    </source>
</reference>
<name>A0A5S4EQJ9_9PROT</name>
<evidence type="ECO:0000313" key="2">
    <source>
        <dbReference type="Proteomes" id="UP000306324"/>
    </source>
</evidence>
<evidence type="ECO:0000313" key="1">
    <source>
        <dbReference type="EMBL" id="TMQ77635.1"/>
    </source>
</evidence>